<protein>
    <submittedName>
        <fullName evidence="2">DUF2145 domain-containing protein</fullName>
    </submittedName>
</protein>
<feature type="region of interest" description="Disordered" evidence="1">
    <location>
        <begin position="1"/>
        <end position="26"/>
    </location>
</feature>
<evidence type="ECO:0000313" key="3">
    <source>
        <dbReference type="Proteomes" id="UP001528672"/>
    </source>
</evidence>
<evidence type="ECO:0000256" key="1">
    <source>
        <dbReference type="SAM" id="MobiDB-lite"/>
    </source>
</evidence>
<dbReference type="PIRSF" id="PIRSF028477">
    <property type="entry name" value="UCP028477"/>
    <property type="match status" value="1"/>
</dbReference>
<organism evidence="2 3">
    <name type="scientific">Curvibacter microcysteis</name>
    <dbReference type="NCBI Taxonomy" id="3026419"/>
    <lineage>
        <taxon>Bacteria</taxon>
        <taxon>Pseudomonadati</taxon>
        <taxon>Pseudomonadota</taxon>
        <taxon>Betaproteobacteria</taxon>
        <taxon>Burkholderiales</taxon>
        <taxon>Comamonadaceae</taxon>
        <taxon>Curvibacter</taxon>
    </lineage>
</organism>
<dbReference type="RefSeq" id="WP_273927688.1">
    <property type="nucleotide sequence ID" value="NZ_JAQSIO010000005.1"/>
</dbReference>
<reference evidence="2 3" key="1">
    <citation type="submission" date="2023-02" db="EMBL/GenBank/DDBJ databases">
        <title>Bacterial whole genome sequence for Curvibacter sp. HBC28.</title>
        <authorList>
            <person name="Le V."/>
            <person name="Ko S.-R."/>
            <person name="Ahn C.-Y."/>
            <person name="Oh H.-M."/>
        </authorList>
    </citation>
    <scope>NUCLEOTIDE SEQUENCE [LARGE SCALE GENOMIC DNA]</scope>
    <source>
        <strain evidence="2 3">HBC28</strain>
    </source>
</reference>
<sequence>MASVSGAQPTGTEVPPASPPAQSQSQATNALSSAWCSRTPAMTVQQQARLLRFASLVQAELNRQAPGSSTLISRSGLDLARFQIRYSHAALAWQNERGDWLTRQLYYACEEGRPRVYDQGVAGFVLGGNDPELSYIALLTLPEAPGRALRDAALDRPRAVGLLAARYSANAYAFSLAYQNCNQWLAELLAVAWAPLREEGPELRAQAQRWLAQAGYAPTPVAVDSHWLMLASAFIPLVHLNDHPEEDRYARRLRVSLPASLEAFARQQAPGSERVEICQNGRQAVIHRGWTPVAEGCVPGPGDEVVALD</sequence>
<feature type="compositionally biased region" description="Polar residues" evidence="1">
    <location>
        <begin position="1"/>
        <end position="11"/>
    </location>
</feature>
<dbReference type="Proteomes" id="UP001528672">
    <property type="component" value="Unassembled WGS sequence"/>
</dbReference>
<dbReference type="Pfam" id="PF09916">
    <property type="entry name" value="DUF2145"/>
    <property type="match status" value="1"/>
</dbReference>
<dbReference type="InterPro" id="IPR014547">
    <property type="entry name" value="UCP028477"/>
</dbReference>
<dbReference type="EMBL" id="JAQSIO010000005">
    <property type="protein sequence ID" value="MDD0815997.1"/>
    <property type="molecule type" value="Genomic_DNA"/>
</dbReference>
<gene>
    <name evidence="2" type="ORF">PSQ39_15275</name>
</gene>
<proteinExistence type="predicted"/>
<comment type="caution">
    <text evidence="2">The sequence shown here is derived from an EMBL/GenBank/DDBJ whole genome shotgun (WGS) entry which is preliminary data.</text>
</comment>
<evidence type="ECO:0000313" key="2">
    <source>
        <dbReference type="EMBL" id="MDD0815997.1"/>
    </source>
</evidence>
<keyword evidence="3" id="KW-1185">Reference proteome</keyword>
<name>A0ABT5MHC9_9BURK</name>
<accession>A0ABT5MHC9</accession>